<protein>
    <submittedName>
        <fullName evidence="1">Uncharacterized protein</fullName>
    </submittedName>
</protein>
<dbReference type="RefSeq" id="XP_012766795.1">
    <property type="nucleotide sequence ID" value="XM_012911341.1"/>
</dbReference>
<dbReference type="Proteomes" id="UP000033188">
    <property type="component" value="Chromosome 1"/>
</dbReference>
<dbReference type="OrthoDB" id="10363899at2759"/>
<keyword evidence="2" id="KW-1185">Reference proteome</keyword>
<dbReference type="GeneID" id="24563150"/>
<dbReference type="KEGG" id="bbig:BBBOND_0109070"/>
<reference evidence="2" key="1">
    <citation type="journal article" date="2014" name="Nucleic Acids Res.">
        <title>The evolutionary dynamics of variant antigen genes in Babesia reveal a history of genomic innovation underlying host-parasite interaction.</title>
        <authorList>
            <person name="Jackson A.P."/>
            <person name="Otto T.D."/>
            <person name="Darby A."/>
            <person name="Ramaprasad A."/>
            <person name="Xia D."/>
            <person name="Echaide I.E."/>
            <person name="Farber M."/>
            <person name="Gahlot S."/>
            <person name="Gamble J."/>
            <person name="Gupta D."/>
            <person name="Gupta Y."/>
            <person name="Jackson L."/>
            <person name="Malandrin L."/>
            <person name="Malas T.B."/>
            <person name="Moussa E."/>
            <person name="Nair M."/>
            <person name="Reid A.J."/>
            <person name="Sanders M."/>
            <person name="Sharma J."/>
            <person name="Tracey A."/>
            <person name="Quail M.A."/>
            <person name="Weir W."/>
            <person name="Wastling J.M."/>
            <person name="Hall N."/>
            <person name="Willadsen P."/>
            <person name="Lingelbach K."/>
            <person name="Shiels B."/>
            <person name="Tait A."/>
            <person name="Berriman M."/>
            <person name="Allred D.R."/>
            <person name="Pain A."/>
        </authorList>
    </citation>
    <scope>NUCLEOTIDE SEQUENCE [LARGE SCALE GENOMIC DNA]</scope>
    <source>
        <strain evidence="2">Bond</strain>
    </source>
</reference>
<gene>
    <name evidence="1" type="ORF">BBBOND_0109070</name>
</gene>
<evidence type="ECO:0000313" key="2">
    <source>
        <dbReference type="Proteomes" id="UP000033188"/>
    </source>
</evidence>
<dbReference type="AlphaFoldDB" id="A0A061D6N8"/>
<name>A0A061D6N8_BABBI</name>
<dbReference type="EMBL" id="LK391707">
    <property type="protein sequence ID" value="CDR94609.1"/>
    <property type="molecule type" value="Genomic_DNA"/>
</dbReference>
<proteinExistence type="predicted"/>
<organism evidence="1 2">
    <name type="scientific">Babesia bigemina</name>
    <dbReference type="NCBI Taxonomy" id="5866"/>
    <lineage>
        <taxon>Eukaryota</taxon>
        <taxon>Sar</taxon>
        <taxon>Alveolata</taxon>
        <taxon>Apicomplexa</taxon>
        <taxon>Aconoidasida</taxon>
        <taxon>Piroplasmida</taxon>
        <taxon>Babesiidae</taxon>
        <taxon>Babesia</taxon>
    </lineage>
</organism>
<sequence length="253" mass="28931">MVYNSLTDAPRNLKEAIDWLIAVKGDDSQTIMQTLGETLYRILSDKNVGLLFIPEIEKVKRLSKEFMEQQELKGRWFIKELLERFKRPMNKTVGLELKRLWVRFPSDYENIIKSRDVTPKDLADGVEEIVHDCDTFLKLIKNRELYNSAYSSEATWEASCSKNPEACALVLVGIAPMIWAGIQTLWDATQAAIEEKSKPGAEERFGSVLKALGYKEPECRAGMSGSDVRQALRVMDKDMLVTLYDISGFWAFY</sequence>
<evidence type="ECO:0000313" key="1">
    <source>
        <dbReference type="EMBL" id="CDR94609.1"/>
    </source>
</evidence>
<accession>A0A061D6N8</accession>
<dbReference type="VEuPathDB" id="PiroplasmaDB:BBBOND_0109070"/>